<dbReference type="Gene3D" id="1.20.120.330">
    <property type="entry name" value="Nucleotidyltransferases domain 2"/>
    <property type="match status" value="2"/>
</dbReference>
<protein>
    <recommendedName>
        <fullName evidence="10">Glutamine-synthetase adenylyltransferase</fullName>
    </recommendedName>
</protein>
<dbReference type="GO" id="GO:0005524">
    <property type="term" value="F:ATP binding"/>
    <property type="evidence" value="ECO:0007669"/>
    <property type="project" value="UniProtKB-KW"/>
</dbReference>
<dbReference type="InterPro" id="IPR023057">
    <property type="entry name" value="GlnE"/>
</dbReference>
<feature type="domain" description="PII-uridylyltransferase/Glutamine-synthetase adenylyltransferase" evidence="8">
    <location>
        <begin position="116"/>
        <end position="254"/>
    </location>
</feature>
<keyword evidence="3" id="KW-0547">Nucleotide-binding</keyword>
<reference evidence="9" key="1">
    <citation type="journal article" date="2020" name="mSystems">
        <title>Genome- and Community-Level Interaction Insights into Carbon Utilization and Element Cycling Functions of Hydrothermarchaeota in Hydrothermal Sediment.</title>
        <authorList>
            <person name="Zhou Z."/>
            <person name="Liu Y."/>
            <person name="Xu W."/>
            <person name="Pan J."/>
            <person name="Luo Z.H."/>
            <person name="Li M."/>
        </authorList>
    </citation>
    <scope>NUCLEOTIDE SEQUENCE [LARGE SCALE GENOMIC DNA]</scope>
    <source>
        <strain evidence="9">HyVt-533</strain>
    </source>
</reference>
<dbReference type="SUPFAM" id="SSF81301">
    <property type="entry name" value="Nucleotidyltransferase"/>
    <property type="match status" value="2"/>
</dbReference>
<evidence type="ECO:0000256" key="6">
    <source>
        <dbReference type="ARBA" id="ARBA00023268"/>
    </source>
</evidence>
<evidence type="ECO:0008006" key="10">
    <source>
        <dbReference type="Google" id="ProtNLM"/>
    </source>
</evidence>
<dbReference type="PANTHER" id="PTHR30621">
    <property type="entry name" value="GLUTAMINE SYNTHETASE ADENYLYLTRANSFERASE"/>
    <property type="match status" value="1"/>
</dbReference>
<evidence type="ECO:0000256" key="3">
    <source>
        <dbReference type="ARBA" id="ARBA00022741"/>
    </source>
</evidence>
<dbReference type="Pfam" id="PF08335">
    <property type="entry name" value="GlnD_UR_UTase"/>
    <property type="match status" value="2"/>
</dbReference>
<dbReference type="InterPro" id="IPR005190">
    <property type="entry name" value="GlnE_rpt_dom"/>
</dbReference>
<feature type="domain" description="Glutamate-ammonia ligase adenylyltransferase repeated" evidence="7">
    <location>
        <begin position="364"/>
        <end position="573"/>
    </location>
</feature>
<feature type="non-terminal residue" evidence="9">
    <location>
        <position position="1"/>
    </location>
</feature>
<gene>
    <name evidence="9" type="ORF">ENJ96_04025</name>
</gene>
<evidence type="ECO:0000256" key="5">
    <source>
        <dbReference type="ARBA" id="ARBA00022842"/>
    </source>
</evidence>
<dbReference type="SUPFAM" id="SSF81593">
    <property type="entry name" value="Nucleotidyltransferase substrate binding subunit/domain"/>
    <property type="match status" value="2"/>
</dbReference>
<dbReference type="GO" id="GO:0008882">
    <property type="term" value="F:[glutamate-ammonia-ligase] adenylyltransferase activity"/>
    <property type="evidence" value="ECO:0007669"/>
    <property type="project" value="InterPro"/>
</dbReference>
<keyword evidence="2" id="KW-0548">Nucleotidyltransferase</keyword>
<dbReference type="GO" id="GO:0000820">
    <property type="term" value="P:regulation of glutamine family amino acid metabolic process"/>
    <property type="evidence" value="ECO:0007669"/>
    <property type="project" value="TreeGrafter"/>
</dbReference>
<evidence type="ECO:0000256" key="4">
    <source>
        <dbReference type="ARBA" id="ARBA00022840"/>
    </source>
</evidence>
<keyword evidence="5" id="KW-0460">Magnesium</keyword>
<evidence type="ECO:0000256" key="1">
    <source>
        <dbReference type="ARBA" id="ARBA00022679"/>
    </source>
</evidence>
<evidence type="ECO:0000256" key="2">
    <source>
        <dbReference type="ARBA" id="ARBA00022695"/>
    </source>
</evidence>
<feature type="domain" description="PII-uridylyltransferase/Glutamine-synthetase adenylyltransferase" evidence="8">
    <location>
        <begin position="601"/>
        <end position="691"/>
    </location>
</feature>
<proteinExistence type="predicted"/>
<keyword evidence="1" id="KW-0808">Transferase</keyword>
<dbReference type="EMBL" id="DROK01000121">
    <property type="protein sequence ID" value="HHI96998.1"/>
    <property type="molecule type" value="Genomic_DNA"/>
</dbReference>
<accession>A0A7V5NZP1</accession>
<dbReference type="AlphaFoldDB" id="A0A7V5NZP1"/>
<feature type="domain" description="Glutamate-ammonia ligase adenylyltransferase repeated" evidence="7">
    <location>
        <begin position="11"/>
        <end position="95"/>
    </location>
</feature>
<evidence type="ECO:0000259" key="8">
    <source>
        <dbReference type="Pfam" id="PF08335"/>
    </source>
</evidence>
<organism evidence="9">
    <name type="scientific">Thermodesulfatator atlanticus</name>
    <dbReference type="NCBI Taxonomy" id="501497"/>
    <lineage>
        <taxon>Bacteria</taxon>
        <taxon>Pseudomonadati</taxon>
        <taxon>Thermodesulfobacteriota</taxon>
        <taxon>Thermodesulfobacteria</taxon>
        <taxon>Thermodesulfobacteriales</taxon>
        <taxon>Thermodesulfatatoraceae</taxon>
        <taxon>Thermodesulfatator</taxon>
    </lineage>
</organism>
<evidence type="ECO:0000313" key="9">
    <source>
        <dbReference type="EMBL" id="HHI96998.1"/>
    </source>
</evidence>
<dbReference type="Gene3D" id="3.30.460.10">
    <property type="entry name" value="Beta Polymerase, domain 2"/>
    <property type="match status" value="2"/>
</dbReference>
<dbReference type="PANTHER" id="PTHR30621:SF0">
    <property type="entry name" value="BIFUNCTIONAL GLUTAMINE SYNTHETASE ADENYLYLTRANSFERASE_ADENYLYL-REMOVING ENZYME"/>
    <property type="match status" value="1"/>
</dbReference>
<keyword evidence="4" id="KW-0067">ATP-binding</keyword>
<dbReference type="FunFam" id="1.20.120.330:FF:000005">
    <property type="entry name" value="Bifunctional glutamine synthetase adenylyltransferase/adenylyl-removing enzyme"/>
    <property type="match status" value="1"/>
</dbReference>
<comment type="caution">
    <text evidence="9">The sequence shown here is derived from an EMBL/GenBank/DDBJ whole genome shotgun (WGS) entry which is preliminary data.</text>
</comment>
<dbReference type="InterPro" id="IPR013546">
    <property type="entry name" value="PII_UdlTrfase/GS_AdlTrfase"/>
</dbReference>
<dbReference type="Pfam" id="PF03710">
    <property type="entry name" value="GlnE"/>
    <property type="match status" value="2"/>
</dbReference>
<dbReference type="CDD" id="cd05401">
    <property type="entry name" value="NT_GlnE_GlnD_like"/>
    <property type="match status" value="1"/>
</dbReference>
<evidence type="ECO:0000259" key="7">
    <source>
        <dbReference type="Pfam" id="PF03710"/>
    </source>
</evidence>
<dbReference type="InterPro" id="IPR043519">
    <property type="entry name" value="NT_sf"/>
</dbReference>
<dbReference type="GO" id="GO:0005829">
    <property type="term" value="C:cytosol"/>
    <property type="evidence" value="ECO:0007669"/>
    <property type="project" value="TreeGrafter"/>
</dbReference>
<dbReference type="Proteomes" id="UP000886101">
    <property type="component" value="Unassembled WGS sequence"/>
</dbReference>
<keyword evidence="6" id="KW-0511">Multifunctional enzyme</keyword>
<sequence length="735" mass="83490">DVDLVYFLSGDLSQKEHFINLGRELSRLLDAILEGERLFRVDLRLRPGGKDGELVYSLKAAVHYYFYQAHPFERLALLKARPVAGDKKTGKAFLKALRPVLYPRYLDYAYLEHLRNLKERIAKEAAQKGAERNLKIGPGGIREIEFFCQAFQMIYGGKDPGLRTRNTIWALNKLARKKIIPLEDTIFLKKAYVFLRTLEHRLQTIHFRQTYTLPREEAALFRLARSMGFPDLEPFLKEVEGIRRRVNRIFSGLFTRSTSPKGLGLAKEIEAFLAGAKPEKELSEALGLPPHLLKDVKDLTRGSGPLGAKRGPLLAEIFKVLLSELTRFENKEQVLANFISFVERLGGRISFLYALRYNPAKIYDLLEIFARSRFLTHLLQEAPAAAEALFEGEEKGPDLAQRLRGKDTEEALGLLRATKNEKICRLGYLDLKGRLTLPDLLKGLSRLAEEIIRHTLGLASPREQDGLVILGLGKLGGRELGYRSDLDLIFAASQNSEIVAQTKIAQRFIHYLTVPLPEGPGYQVDTRLRPEGRKGPLVTTAEGLLHYYQKDAALWELLALTKLRPVAGNLALGRQIISEISTYLASLPWGEEEAAELWQMRQRMEKERTTPGLINLKVGAGGLADLEFTVQWLILKNLARNGIKLEGNTLLALKMLKEAAILSPTEEKELRENYLFLRRLDQLLILLLDKKGEEKEYLPEEIKLAQEYFGQDLLERLEAVRTSNRNYLKKFLMVA</sequence>
<name>A0A7V5NZP1_9BACT</name>